<reference evidence="4" key="1">
    <citation type="submission" date="2018-07" db="EMBL/GenBank/DDBJ databases">
        <title>Streptacidiphilus bronchialis DSM 106435 chromosome.</title>
        <authorList>
            <person name="Batra D."/>
            <person name="Gulvik C.A."/>
        </authorList>
    </citation>
    <scope>NUCLEOTIDE SEQUENCE [LARGE SCALE GENOMIC DNA]</scope>
    <source>
        <strain evidence="4">DSM 106435</strain>
    </source>
</reference>
<dbReference type="Proteomes" id="UP000249340">
    <property type="component" value="Chromosome"/>
</dbReference>
<evidence type="ECO:0000313" key="3">
    <source>
        <dbReference type="EMBL" id="AXI78409.1"/>
    </source>
</evidence>
<protein>
    <recommendedName>
        <fullName evidence="2">DUF8083 domain-containing protein</fullName>
    </recommendedName>
</protein>
<dbReference type="InterPro" id="IPR058396">
    <property type="entry name" value="DUF8083"/>
</dbReference>
<evidence type="ECO:0000313" key="4">
    <source>
        <dbReference type="Proteomes" id="UP000249340"/>
    </source>
</evidence>
<dbReference type="KEGG" id="stri:C7M71_014180"/>
<dbReference type="Pfam" id="PF26312">
    <property type="entry name" value="DUF8083"/>
    <property type="match status" value="1"/>
</dbReference>
<evidence type="ECO:0000259" key="2">
    <source>
        <dbReference type="Pfam" id="PF26312"/>
    </source>
</evidence>
<dbReference type="RefSeq" id="WP_111492056.1">
    <property type="nucleotide sequence ID" value="NZ_CP031264.1"/>
</dbReference>
<organism evidence="3 4">
    <name type="scientific">Peterkaempfera bronchialis</name>
    <dbReference type="NCBI Taxonomy" id="2126346"/>
    <lineage>
        <taxon>Bacteria</taxon>
        <taxon>Bacillati</taxon>
        <taxon>Actinomycetota</taxon>
        <taxon>Actinomycetes</taxon>
        <taxon>Kitasatosporales</taxon>
        <taxon>Streptomycetaceae</taxon>
        <taxon>Peterkaempfera</taxon>
    </lineage>
</organism>
<sequence>MPCVTAVRTSVLPPYAAYLRVYEPLAAFPEAERAHWQAYAAQRGAYAASPDTAPSALDERRRSLAELVTVTPKALPERESRDALVRVADGVTYVCPSRIRLRSWLALEELKEDLPAPLLDAVLPPAVREQAEADWERWRGDHPDTRPWILTRTWHVPVRWFLLFSEDDRHFSPSLPPAPPTAAPSRLSPPSTPSAPEGADSGDRRSAPPALYYLTPMAQARRRLARGYRVLRENLEEGPLVSGVEQVGRWLEEFHPRSLVELDYGGLVHAIPEQRLAEDRSAAEVAEGIAALRAGDGTRAGVVYRTVTERWRAVRERLYAN</sequence>
<evidence type="ECO:0000256" key="1">
    <source>
        <dbReference type="SAM" id="MobiDB-lite"/>
    </source>
</evidence>
<name>A0A345SXF4_9ACTN</name>
<dbReference type="AlphaFoldDB" id="A0A345SXF4"/>
<dbReference type="EMBL" id="CP031264">
    <property type="protein sequence ID" value="AXI78409.1"/>
    <property type="molecule type" value="Genomic_DNA"/>
</dbReference>
<accession>A0A345SXF4</accession>
<gene>
    <name evidence="3" type="ORF">C7M71_014180</name>
</gene>
<proteinExistence type="predicted"/>
<feature type="region of interest" description="Disordered" evidence="1">
    <location>
        <begin position="172"/>
        <end position="209"/>
    </location>
</feature>
<feature type="domain" description="DUF8083" evidence="2">
    <location>
        <begin position="15"/>
        <end position="317"/>
    </location>
</feature>
<dbReference type="OrthoDB" id="4961314at2"/>
<keyword evidence="4" id="KW-1185">Reference proteome</keyword>